<evidence type="ECO:0000256" key="1">
    <source>
        <dbReference type="ARBA" id="ARBA00022801"/>
    </source>
</evidence>
<comment type="caution">
    <text evidence="2">The sequence shown here is derived from an EMBL/GenBank/DDBJ whole genome shotgun (WGS) entry which is preliminary data.</text>
</comment>
<reference evidence="2" key="1">
    <citation type="journal article" date="2015" name="Nature">
        <title>Complex archaea that bridge the gap between prokaryotes and eukaryotes.</title>
        <authorList>
            <person name="Spang A."/>
            <person name="Saw J.H."/>
            <person name="Jorgensen S.L."/>
            <person name="Zaremba-Niedzwiedzka K."/>
            <person name="Martijn J."/>
            <person name="Lind A.E."/>
            <person name="van Eijk R."/>
            <person name="Schleper C."/>
            <person name="Guy L."/>
            <person name="Ettema T.J."/>
        </authorList>
    </citation>
    <scope>NUCLEOTIDE SEQUENCE</scope>
</reference>
<dbReference type="AlphaFoldDB" id="A0A0F8Y2I5"/>
<dbReference type="GO" id="GO:0016787">
    <property type="term" value="F:hydrolase activity"/>
    <property type="evidence" value="ECO:0007669"/>
    <property type="project" value="UniProtKB-KW"/>
</dbReference>
<dbReference type="SUPFAM" id="SSF55545">
    <property type="entry name" value="beta-N-acetylhexosaminidase-like domain"/>
    <property type="match status" value="1"/>
</dbReference>
<sequence>MKKSLSKRTTGIIFLVIICASFAVYPSHVMAVEKTVIFPIPQQMELSDDPFTLDESVSIIVPAEASDRDLFLARFLVRELSDKYGIALKIESRDDIQLRVFDNFTEALFALLSAEVDAFAFPESVTWKLAREARVDKQIKVVGEPLKEIKRAMAVPKDKVELLAVLDRAVRDFLTSPEYQKAYVAWFGKPEPYWT</sequence>
<feature type="non-terminal residue" evidence="2">
    <location>
        <position position="195"/>
    </location>
</feature>
<evidence type="ECO:0000313" key="2">
    <source>
        <dbReference type="EMBL" id="KKK75602.1"/>
    </source>
</evidence>
<dbReference type="InterPro" id="IPR029018">
    <property type="entry name" value="Hex-like_dom2"/>
</dbReference>
<accession>A0A0F8Y2I5</accession>
<gene>
    <name evidence="2" type="ORF">LCGC14_2872080</name>
</gene>
<organism evidence="2">
    <name type="scientific">marine sediment metagenome</name>
    <dbReference type="NCBI Taxonomy" id="412755"/>
    <lineage>
        <taxon>unclassified sequences</taxon>
        <taxon>metagenomes</taxon>
        <taxon>ecological metagenomes</taxon>
    </lineage>
</organism>
<dbReference type="EMBL" id="LAZR01055788">
    <property type="protein sequence ID" value="KKK75602.1"/>
    <property type="molecule type" value="Genomic_DNA"/>
</dbReference>
<dbReference type="Gene3D" id="3.40.190.10">
    <property type="entry name" value="Periplasmic binding protein-like II"/>
    <property type="match status" value="2"/>
</dbReference>
<dbReference type="SUPFAM" id="SSF53850">
    <property type="entry name" value="Periplasmic binding protein-like II"/>
    <property type="match status" value="1"/>
</dbReference>
<proteinExistence type="predicted"/>
<keyword evidence="1" id="KW-0378">Hydrolase</keyword>
<name>A0A0F8Y2I5_9ZZZZ</name>
<protein>
    <submittedName>
        <fullName evidence="2">Uncharacterized protein</fullName>
    </submittedName>
</protein>